<dbReference type="PROSITE" id="PS00028">
    <property type="entry name" value="ZINC_FINGER_C2H2_1"/>
    <property type="match status" value="2"/>
</dbReference>
<keyword evidence="1" id="KW-0479">Metal-binding</keyword>
<feature type="non-terminal residue" evidence="7">
    <location>
        <position position="1"/>
    </location>
</feature>
<evidence type="ECO:0000313" key="7">
    <source>
        <dbReference type="EMBL" id="CAD7250660.1"/>
    </source>
</evidence>
<evidence type="ECO:0000256" key="2">
    <source>
        <dbReference type="ARBA" id="ARBA00022737"/>
    </source>
</evidence>
<dbReference type="GO" id="GO:0008270">
    <property type="term" value="F:zinc ion binding"/>
    <property type="evidence" value="ECO:0007669"/>
    <property type="project" value="UniProtKB-KW"/>
</dbReference>
<dbReference type="AlphaFoldDB" id="A0A7R9FQ55"/>
<dbReference type="OrthoDB" id="6077919at2759"/>
<dbReference type="SMART" id="SM00355">
    <property type="entry name" value="ZnF_C2H2"/>
    <property type="match status" value="7"/>
</dbReference>
<dbReference type="FunFam" id="3.30.160.60:FF:000446">
    <property type="entry name" value="Zinc finger protein"/>
    <property type="match status" value="2"/>
</dbReference>
<dbReference type="Gene3D" id="3.30.160.60">
    <property type="entry name" value="Classic Zinc Finger"/>
    <property type="match status" value="4"/>
</dbReference>
<gene>
    <name evidence="7" type="ORF">DSTB1V02_LOCUS10430</name>
</gene>
<proteinExistence type="predicted"/>
<dbReference type="PANTHER" id="PTHR24379">
    <property type="entry name" value="KRAB AND ZINC FINGER DOMAIN-CONTAINING"/>
    <property type="match status" value="1"/>
</dbReference>
<dbReference type="InterPro" id="IPR013087">
    <property type="entry name" value="Znf_C2H2_type"/>
</dbReference>
<name>A0A7R9FQ55_9CRUS</name>
<feature type="domain" description="C2H2-type" evidence="6">
    <location>
        <begin position="397"/>
        <end position="424"/>
    </location>
</feature>
<feature type="domain" description="C2H2-type" evidence="6">
    <location>
        <begin position="333"/>
        <end position="361"/>
    </location>
</feature>
<dbReference type="Pfam" id="PF00096">
    <property type="entry name" value="zf-C2H2"/>
    <property type="match status" value="3"/>
</dbReference>
<keyword evidence="2" id="KW-0677">Repeat</keyword>
<evidence type="ECO:0000256" key="3">
    <source>
        <dbReference type="ARBA" id="ARBA00022771"/>
    </source>
</evidence>
<organism evidence="7">
    <name type="scientific">Darwinula stevensoni</name>
    <dbReference type="NCBI Taxonomy" id="69355"/>
    <lineage>
        <taxon>Eukaryota</taxon>
        <taxon>Metazoa</taxon>
        <taxon>Ecdysozoa</taxon>
        <taxon>Arthropoda</taxon>
        <taxon>Crustacea</taxon>
        <taxon>Oligostraca</taxon>
        <taxon>Ostracoda</taxon>
        <taxon>Podocopa</taxon>
        <taxon>Podocopida</taxon>
        <taxon>Darwinulocopina</taxon>
        <taxon>Darwinuloidea</taxon>
        <taxon>Darwinulidae</taxon>
        <taxon>Darwinula</taxon>
    </lineage>
</organism>
<evidence type="ECO:0000259" key="6">
    <source>
        <dbReference type="PROSITE" id="PS50157"/>
    </source>
</evidence>
<evidence type="ECO:0000313" key="8">
    <source>
        <dbReference type="Proteomes" id="UP000677054"/>
    </source>
</evidence>
<dbReference type="Proteomes" id="UP000677054">
    <property type="component" value="Unassembled WGS sequence"/>
</dbReference>
<dbReference type="InterPro" id="IPR036236">
    <property type="entry name" value="Znf_C2H2_sf"/>
</dbReference>
<dbReference type="EMBL" id="LR902509">
    <property type="protein sequence ID" value="CAD7250660.1"/>
    <property type="molecule type" value="Genomic_DNA"/>
</dbReference>
<keyword evidence="3 5" id="KW-0863">Zinc-finger</keyword>
<sequence>MIKWKDAILRGPSQCISSPRKAIEIHESRFRSTRPIRCVSPKGGEGVASALRAELVRLEPNLGREASATQPSPHYTTAFNPFTLVIVSLMSGLHCRWKYDRHLFPIDKDILVRCVTYIWLVVWVERTRALPCEGHHRGEMIHTHFKWFKWTVSHVQSYLWCGMRTVSNQKVYFCPVCPYMSFRKDHAIYHSRRHNNEKPYPCHMCGKKFARRDVLNTHFMTHMVFPVHTHLWCGQTADNKKLYFCSICPHVSAHKHNAIRHSRTHDNEKPFWCSFCSKTFTQDTVSYVQSYIWCGKMRATRCKLYFCPVCPYSTVQKGHAVDHSRKHSKEKPFQCPICFKSFSQKSSLKTHCIVQHSLDHHKITSFLIQKKRGLTSVHYVQAYLWCGEAQNTGCKIYFCPVCPYFGPHKGNAQSHSRKHSKEKPFQCPICFKSFSQKSSLKEVLLELLLHIIVTLHFLLLVILRMVQAIGSCLEPDPG</sequence>
<evidence type="ECO:0000256" key="4">
    <source>
        <dbReference type="ARBA" id="ARBA00022833"/>
    </source>
</evidence>
<feature type="domain" description="C2H2-type" evidence="6">
    <location>
        <begin position="305"/>
        <end position="332"/>
    </location>
</feature>
<dbReference type="SUPFAM" id="SSF57667">
    <property type="entry name" value="beta-beta-alpha zinc fingers"/>
    <property type="match status" value="4"/>
</dbReference>
<dbReference type="GO" id="GO:0005634">
    <property type="term" value="C:nucleus"/>
    <property type="evidence" value="ECO:0007669"/>
    <property type="project" value="UniProtKB-ARBA"/>
</dbReference>
<dbReference type="FunFam" id="3.30.160.60:FF:000065">
    <property type="entry name" value="B-cell CLL/lymphoma 6, member B"/>
    <property type="match status" value="1"/>
</dbReference>
<accession>A0A7R9FQ55</accession>
<feature type="domain" description="C2H2-type" evidence="6">
    <location>
        <begin position="243"/>
        <end position="270"/>
    </location>
</feature>
<evidence type="ECO:0000256" key="1">
    <source>
        <dbReference type="ARBA" id="ARBA00022723"/>
    </source>
</evidence>
<protein>
    <recommendedName>
        <fullName evidence="6">C2H2-type domain-containing protein</fullName>
    </recommendedName>
</protein>
<dbReference type="EMBL" id="CAJPEV010002992">
    <property type="protein sequence ID" value="CAG0898616.1"/>
    <property type="molecule type" value="Genomic_DNA"/>
</dbReference>
<dbReference type="PANTHER" id="PTHR24379:SF121">
    <property type="entry name" value="C2H2-TYPE DOMAIN-CONTAINING PROTEIN"/>
    <property type="match status" value="1"/>
</dbReference>
<reference evidence="7" key="1">
    <citation type="submission" date="2020-11" db="EMBL/GenBank/DDBJ databases">
        <authorList>
            <person name="Tran Van P."/>
        </authorList>
    </citation>
    <scope>NUCLEOTIDE SEQUENCE</scope>
</reference>
<feature type="domain" description="C2H2-type" evidence="6">
    <location>
        <begin position="200"/>
        <end position="222"/>
    </location>
</feature>
<dbReference type="PROSITE" id="PS50157">
    <property type="entry name" value="ZINC_FINGER_C2H2_2"/>
    <property type="match status" value="6"/>
</dbReference>
<keyword evidence="4" id="KW-0862">Zinc</keyword>
<feature type="domain" description="C2H2-type" evidence="6">
    <location>
        <begin position="172"/>
        <end position="199"/>
    </location>
</feature>
<keyword evidence="8" id="KW-1185">Reference proteome</keyword>
<evidence type="ECO:0000256" key="5">
    <source>
        <dbReference type="PROSITE-ProRule" id="PRU00042"/>
    </source>
</evidence>